<dbReference type="InterPro" id="IPR017850">
    <property type="entry name" value="Alkaline_phosphatase_core_sf"/>
</dbReference>
<dbReference type="PANTHER" id="PTHR45586">
    <property type="entry name" value="TPR REPEAT-CONTAINING PROTEIN PA4667"/>
    <property type="match status" value="1"/>
</dbReference>
<sequence>RYIQCPDPELYDRQADPDEARNLAKAQPKVAADMASRLTRMLAGMSIRKAVTVKVDPEALQALRALGYLGGTAVQPQTQPGERKDPKAMMGVYNASQTASTLVDEKRYGEAARLLESALQQSPESLEPRRLLIESYTRLRQYDQVVRHIKAYLAIDPSDRDVLGNLGTALIGQGKPAEAVTVLRQRLRISATQGSTQGADQAKVNKVRWSLGRAYQSLRKFPQAAQQFRLILKGQPEDYWAHYSLATVYAATGKGPEANLHAQAALKAVPDEANPRMELGVLLGRLGRPVEAVGQFRRSVQLDPNLPGAHMGLAAALLASGQTEAALQQCLDPSFEKALAAAGDHETLRHQFGRVLCRYKQFGQAIKLWRDGLKRSPGSLRLAHDLAWWLATCPDDGLRNGPEAVKLAEAVARATARGQPSPLDALAAAYAEIGQFDKAVATAREALALAQAQKLPPLASAIRSRIKLYIARKPFREAP</sequence>
<dbReference type="InterPro" id="IPR011717">
    <property type="entry name" value="TPR-4"/>
</dbReference>
<evidence type="ECO:0000256" key="1">
    <source>
        <dbReference type="ARBA" id="ARBA00022737"/>
    </source>
</evidence>
<dbReference type="Gene3D" id="3.40.720.10">
    <property type="entry name" value="Alkaline Phosphatase, subunit A"/>
    <property type="match status" value="1"/>
</dbReference>
<dbReference type="SUPFAM" id="SSF53649">
    <property type="entry name" value="Alkaline phosphatase-like"/>
    <property type="match status" value="1"/>
</dbReference>
<keyword evidence="2" id="KW-0802">TPR repeat</keyword>
<dbReference type="Pfam" id="PF07721">
    <property type="entry name" value="TPR_4"/>
    <property type="match status" value="1"/>
</dbReference>
<evidence type="ECO:0000256" key="2">
    <source>
        <dbReference type="ARBA" id="ARBA00022803"/>
    </source>
</evidence>
<dbReference type="InterPro" id="IPR019734">
    <property type="entry name" value="TPR_rpt"/>
</dbReference>
<dbReference type="SUPFAM" id="SSF48452">
    <property type="entry name" value="TPR-like"/>
    <property type="match status" value="2"/>
</dbReference>
<dbReference type="GO" id="GO:0042802">
    <property type="term" value="F:identical protein binding"/>
    <property type="evidence" value="ECO:0007669"/>
    <property type="project" value="InterPro"/>
</dbReference>
<dbReference type="Pfam" id="PF14559">
    <property type="entry name" value="TPR_19"/>
    <property type="match status" value="1"/>
</dbReference>
<dbReference type="InterPro" id="IPR011990">
    <property type="entry name" value="TPR-like_helical_dom_sf"/>
</dbReference>
<dbReference type="PANTHER" id="PTHR45586:SF1">
    <property type="entry name" value="LIPOPOLYSACCHARIDE ASSEMBLY PROTEIN B"/>
    <property type="match status" value="1"/>
</dbReference>
<evidence type="ECO:0000313" key="3">
    <source>
        <dbReference type="EMBL" id="KKM65840.1"/>
    </source>
</evidence>
<dbReference type="Gene3D" id="1.25.40.10">
    <property type="entry name" value="Tetratricopeptide repeat domain"/>
    <property type="match status" value="2"/>
</dbReference>
<dbReference type="SMART" id="SM00028">
    <property type="entry name" value="TPR"/>
    <property type="match status" value="8"/>
</dbReference>
<organism evidence="3">
    <name type="scientific">marine sediment metagenome</name>
    <dbReference type="NCBI Taxonomy" id="412755"/>
    <lineage>
        <taxon>unclassified sequences</taxon>
        <taxon>metagenomes</taxon>
        <taxon>ecological metagenomes</taxon>
    </lineage>
</organism>
<dbReference type="Pfam" id="PF13432">
    <property type="entry name" value="TPR_16"/>
    <property type="match status" value="1"/>
</dbReference>
<protein>
    <recommendedName>
        <fullName evidence="4">Tetratricopeptide repeat protein</fullName>
    </recommendedName>
</protein>
<gene>
    <name evidence="3" type="ORF">LCGC14_1487210</name>
</gene>
<evidence type="ECO:0008006" key="4">
    <source>
        <dbReference type="Google" id="ProtNLM"/>
    </source>
</evidence>
<accession>A0A0F9LNJ2</accession>
<dbReference type="EMBL" id="LAZR01010649">
    <property type="protein sequence ID" value="KKM65840.1"/>
    <property type="molecule type" value="Genomic_DNA"/>
</dbReference>
<dbReference type="AlphaFoldDB" id="A0A0F9LNJ2"/>
<feature type="non-terminal residue" evidence="3">
    <location>
        <position position="1"/>
    </location>
</feature>
<reference evidence="3" key="1">
    <citation type="journal article" date="2015" name="Nature">
        <title>Complex archaea that bridge the gap between prokaryotes and eukaryotes.</title>
        <authorList>
            <person name="Spang A."/>
            <person name="Saw J.H."/>
            <person name="Jorgensen S.L."/>
            <person name="Zaremba-Niedzwiedzka K."/>
            <person name="Martijn J."/>
            <person name="Lind A.E."/>
            <person name="van Eijk R."/>
            <person name="Schleper C."/>
            <person name="Guy L."/>
            <person name="Ettema T.J."/>
        </authorList>
    </citation>
    <scope>NUCLEOTIDE SEQUENCE</scope>
</reference>
<dbReference type="Pfam" id="PF13176">
    <property type="entry name" value="TPR_7"/>
    <property type="match status" value="1"/>
</dbReference>
<keyword evidence="1" id="KW-0677">Repeat</keyword>
<dbReference type="InterPro" id="IPR051012">
    <property type="entry name" value="CellSynth/LPSAsmb/PSIAsmb"/>
</dbReference>
<comment type="caution">
    <text evidence="3">The sequence shown here is derived from an EMBL/GenBank/DDBJ whole genome shotgun (WGS) entry which is preliminary data.</text>
</comment>
<name>A0A0F9LNJ2_9ZZZZ</name>
<proteinExistence type="predicted"/>
<dbReference type="PROSITE" id="PS50005">
    <property type="entry name" value="TPR"/>
    <property type="match status" value="2"/>
</dbReference>